<evidence type="ECO:0000313" key="2">
    <source>
        <dbReference type="EMBL" id="MCC2616859.1"/>
    </source>
</evidence>
<reference evidence="2 3" key="1">
    <citation type="submission" date="2021-10" db="EMBL/GenBank/DDBJ databases">
        <title>Draft genome of Aestuariibacter halophilus JC2043.</title>
        <authorList>
            <person name="Emsley S.A."/>
            <person name="Pfannmuller K.M."/>
            <person name="Ushijima B."/>
            <person name="Saw J.H."/>
            <person name="Videau P."/>
        </authorList>
    </citation>
    <scope>NUCLEOTIDE SEQUENCE [LARGE SCALE GENOMIC DNA]</scope>
    <source>
        <strain evidence="2 3">JC2043</strain>
    </source>
</reference>
<name>A0ABS8G8F8_9ALTE</name>
<keyword evidence="1" id="KW-1133">Transmembrane helix</keyword>
<dbReference type="EMBL" id="JAJEWP010000002">
    <property type="protein sequence ID" value="MCC2616859.1"/>
    <property type="molecule type" value="Genomic_DNA"/>
</dbReference>
<feature type="transmembrane region" description="Helical" evidence="1">
    <location>
        <begin position="32"/>
        <end position="53"/>
    </location>
</feature>
<comment type="caution">
    <text evidence="2">The sequence shown here is derived from an EMBL/GenBank/DDBJ whole genome shotgun (WGS) entry which is preliminary data.</text>
</comment>
<evidence type="ECO:0000313" key="3">
    <source>
        <dbReference type="Proteomes" id="UP001520878"/>
    </source>
</evidence>
<feature type="transmembrane region" description="Helical" evidence="1">
    <location>
        <begin position="65"/>
        <end position="87"/>
    </location>
</feature>
<accession>A0ABS8G8F8</accession>
<dbReference type="InterPro" id="IPR011744">
    <property type="entry name" value="ATPase_gene1"/>
</dbReference>
<keyword evidence="1" id="KW-0472">Membrane</keyword>
<gene>
    <name evidence="2" type="ORF">LJ739_11455</name>
</gene>
<keyword evidence="3" id="KW-1185">Reference proteome</keyword>
<dbReference type="RefSeq" id="WP_229160617.1">
    <property type="nucleotide sequence ID" value="NZ_JAJEWP010000002.1"/>
</dbReference>
<protein>
    <submittedName>
        <fullName evidence="2">AtpZ/AtpI family protein</fullName>
    </submittedName>
</protein>
<organism evidence="2 3">
    <name type="scientific">Fluctibacter halophilus</name>
    <dbReference type="NCBI Taxonomy" id="226011"/>
    <lineage>
        <taxon>Bacteria</taxon>
        <taxon>Pseudomonadati</taxon>
        <taxon>Pseudomonadota</taxon>
        <taxon>Gammaproteobacteria</taxon>
        <taxon>Alteromonadales</taxon>
        <taxon>Alteromonadaceae</taxon>
        <taxon>Fluctibacter</taxon>
    </lineage>
</organism>
<proteinExistence type="predicted"/>
<dbReference type="Proteomes" id="UP001520878">
    <property type="component" value="Unassembled WGS sequence"/>
</dbReference>
<evidence type="ECO:0000256" key="1">
    <source>
        <dbReference type="SAM" id="Phobius"/>
    </source>
</evidence>
<dbReference type="InterPro" id="IPR032820">
    <property type="entry name" value="ATPase_put"/>
</dbReference>
<dbReference type="Pfam" id="PF09527">
    <property type="entry name" value="ATPase_gene1"/>
    <property type="match status" value="1"/>
</dbReference>
<sequence length="97" mass="10960">MKVDKKTLEKRIERQSKQWNKAGTDRHFLSQLGLLGTLGLLFVIPLVAGAYLGSWLDARLEGFSTSWTVSLIIVGVFVGAFNVYFYIRDTDGEPHDR</sequence>
<dbReference type="NCBIfam" id="TIGR02230">
    <property type="entry name" value="ATPase_gene1"/>
    <property type="match status" value="1"/>
</dbReference>
<keyword evidence="1" id="KW-0812">Transmembrane</keyword>